<keyword evidence="1" id="KW-0732">Signal</keyword>
<evidence type="ECO:0000313" key="2">
    <source>
        <dbReference type="EMBL" id="QWV95419.1"/>
    </source>
</evidence>
<dbReference type="EMBL" id="CP076723">
    <property type="protein sequence ID" value="QWV95419.1"/>
    <property type="molecule type" value="Genomic_DNA"/>
</dbReference>
<evidence type="ECO:0000256" key="1">
    <source>
        <dbReference type="SAM" id="SignalP"/>
    </source>
</evidence>
<proteinExistence type="predicted"/>
<sequence length="235" mass="24411">MSKIKNHFREESMNFFAILALALLTATSAFGASAKFTANVGTVAVVHSALASNDADGWSTVLQGEIHTATPKDLLIGVSLETTLLTDTAVKSSGGVKDTSTAESGIEVKVLVDGTEAAPGVVVFDRRKQQLSATLGGYYSACLDQNGDGITDLLTECTLIPEEIQLLLDTTAAHHFNFIKADLGQGVHTVVVKAKISNSAQFSNGTASASALLGKGSLSVEEVQAINAAEGIVMQ</sequence>
<evidence type="ECO:0000313" key="3">
    <source>
        <dbReference type="Proteomes" id="UP000683557"/>
    </source>
</evidence>
<protein>
    <submittedName>
        <fullName evidence="2">Uncharacterized protein</fullName>
    </submittedName>
</protein>
<organism evidence="2 3">
    <name type="scientific">Geomonas oryzisoli</name>
    <dbReference type="NCBI Taxonomy" id="2847992"/>
    <lineage>
        <taxon>Bacteria</taxon>
        <taxon>Pseudomonadati</taxon>
        <taxon>Thermodesulfobacteriota</taxon>
        <taxon>Desulfuromonadia</taxon>
        <taxon>Geobacterales</taxon>
        <taxon>Geobacteraceae</taxon>
        <taxon>Geomonas</taxon>
    </lineage>
</organism>
<gene>
    <name evidence="2" type="ORF">KP004_09695</name>
</gene>
<accession>A0ABX8JAF6</accession>
<dbReference type="RefSeq" id="WP_216802110.1">
    <property type="nucleotide sequence ID" value="NZ_CP076723.1"/>
</dbReference>
<feature type="chain" id="PRO_5045580894" evidence="1">
    <location>
        <begin position="32"/>
        <end position="235"/>
    </location>
</feature>
<name>A0ABX8JAF6_9BACT</name>
<feature type="signal peptide" evidence="1">
    <location>
        <begin position="1"/>
        <end position="31"/>
    </location>
</feature>
<keyword evidence="3" id="KW-1185">Reference proteome</keyword>
<reference evidence="2 3" key="1">
    <citation type="submission" date="2021-06" db="EMBL/GenBank/DDBJ databases">
        <title>Gemonas diversity in paddy soil.</title>
        <authorList>
            <person name="Liu G."/>
        </authorList>
    </citation>
    <scope>NUCLEOTIDE SEQUENCE [LARGE SCALE GENOMIC DNA]</scope>
    <source>
        <strain evidence="2 3">RG10</strain>
    </source>
</reference>
<dbReference type="Proteomes" id="UP000683557">
    <property type="component" value="Chromosome"/>
</dbReference>